<reference evidence="8 9" key="1">
    <citation type="submission" date="2018-10" db="EMBL/GenBank/DDBJ databases">
        <title>Co-occurring genomic capacity for anaerobic methane metabolism and dissimilatory sulfite reduction discovered in the Korarchaeota.</title>
        <authorList>
            <person name="Mckay L.J."/>
            <person name="Dlakic M."/>
            <person name="Fields M.W."/>
            <person name="Delmont T.O."/>
            <person name="Eren A.M."/>
            <person name="Jay Z.J."/>
            <person name="Klingelsmith K.B."/>
            <person name="Rusch D.B."/>
            <person name="Inskeep W.P."/>
        </authorList>
    </citation>
    <scope>NUCLEOTIDE SEQUENCE [LARGE SCALE GENOMIC DNA]</scope>
    <source>
        <strain evidence="8 9">WS</strain>
    </source>
</reference>
<keyword evidence="8" id="KW-0808">Transferase</keyword>
<organism evidence="8 9">
    <name type="scientific">Candidatus Korarchaeum cryptofilum</name>
    <dbReference type="NCBI Taxonomy" id="498846"/>
    <lineage>
        <taxon>Archaea</taxon>
        <taxon>Thermoproteota</taxon>
        <taxon>Candidatus Korarchaeia</taxon>
        <taxon>Candidatus Korarchaeales</taxon>
        <taxon>Candidatus Korarchaeaceae</taxon>
        <taxon>Candidatus Korarchaeum</taxon>
    </lineage>
</organism>
<dbReference type="SMART" id="SM00845">
    <property type="entry name" value="GatB_Yqey"/>
    <property type="match status" value="1"/>
</dbReference>
<dbReference type="InterPro" id="IPR018027">
    <property type="entry name" value="Asn/Gln_amidotransferase"/>
</dbReference>
<dbReference type="InterPro" id="IPR014746">
    <property type="entry name" value="Gln_synth/guanido_kin_cat_dom"/>
</dbReference>
<keyword evidence="2 6" id="KW-0547">Nucleotide-binding</keyword>
<sequence length="631" mass="71413">MEDSFYRDVGLKVGLEIHQRLDSHKLFCNCPSILREEEPHSWISRNLSVSYSELGTIDPAARFESLRRRNFLYGIYFDTTCEVEIDEAPPHPLNEDALEISIQVALMLRMKPIDEIHVMRKIVVDGSNTTGFQRTALVALGHGESYIETSKGKVRLETLCLEEESAYIVESTPEFAKYRLDRLGIPLVEISTAPDIWHPEQAMEAALKIGRILRATGRVQRGIGTIRQDINVSIEGGARQEIKGIQELELIPEVIRREILRQQNLLKIQEELRKRGIDEKDVDDPIYDITDALSQTGSQLIKRSLTRGERIFGMRVKGFRGLIGKEIQPERRFGTELADYARVFGGVKGILHGDELPGYGIGDEEVKRIRDALSCDDDDSFILVIGERSSSTLALESVRSRIKFSIRGIPSETRRALPDGNTSFMRPMPGAARMYPETDILPVKTAPIISRIRELPKMPEETVSGLIKEYGINSELAWDLYDEGKISLFKKLVSYGAPASFTAATLTSTMRMLRREGENIERITEDHLVELFRFLGDGMLAKEAVPEVLRGIARGDYSSVHDYLKSYSMSLDELDSLIDSTLERFRDKVLERGDRAFGMLMGEVMRVARGRIDGSIVSERLRIKLKEFLKT</sequence>
<dbReference type="HAMAP" id="MF_00588">
    <property type="entry name" value="GatE"/>
    <property type="match status" value="1"/>
</dbReference>
<dbReference type="GO" id="GO:0050567">
    <property type="term" value="F:glutaminyl-tRNA synthase (glutamine-hydrolyzing) activity"/>
    <property type="evidence" value="ECO:0007669"/>
    <property type="project" value="UniProtKB-UniRule"/>
</dbReference>
<dbReference type="RefSeq" id="WP_125741161.1">
    <property type="nucleotide sequence ID" value="NZ_RCOR01000018.1"/>
</dbReference>
<dbReference type="NCBIfam" id="NF003107">
    <property type="entry name" value="PRK04028.1"/>
    <property type="match status" value="1"/>
</dbReference>
<evidence type="ECO:0000313" key="8">
    <source>
        <dbReference type="EMBL" id="RSN69574.1"/>
    </source>
</evidence>
<dbReference type="Pfam" id="PF02637">
    <property type="entry name" value="GatB_Yqey"/>
    <property type="match status" value="1"/>
</dbReference>
<evidence type="ECO:0000256" key="1">
    <source>
        <dbReference type="ARBA" id="ARBA00022598"/>
    </source>
</evidence>
<accession>A0A3R9PE94</accession>
<evidence type="ECO:0000256" key="4">
    <source>
        <dbReference type="ARBA" id="ARBA00022917"/>
    </source>
</evidence>
<keyword evidence="4 6" id="KW-0648">Protein biosynthesis</keyword>
<comment type="similarity">
    <text evidence="6">Belongs to the GatB/GatE family. GatE subfamily.</text>
</comment>
<dbReference type="Gene3D" id="1.10.150.380">
    <property type="entry name" value="GatB domain, N-terminal subdomain"/>
    <property type="match status" value="1"/>
</dbReference>
<dbReference type="EMBL" id="RCOR01000018">
    <property type="protein sequence ID" value="RSN69574.1"/>
    <property type="molecule type" value="Genomic_DNA"/>
</dbReference>
<dbReference type="GO" id="GO:0005737">
    <property type="term" value="C:cytoplasm"/>
    <property type="evidence" value="ECO:0007669"/>
    <property type="project" value="InterPro"/>
</dbReference>
<dbReference type="Proteomes" id="UP000278149">
    <property type="component" value="Unassembled WGS sequence"/>
</dbReference>
<dbReference type="AlphaFoldDB" id="A0A3R9PE94"/>
<protein>
    <recommendedName>
        <fullName evidence="6">Glutamyl-tRNA(Gln) amidotransferase subunit E</fullName>
        <shortName evidence="6">Glu-ADT subunit E</shortName>
        <ecNumber evidence="6">6.3.5.-</ecNumber>
    </recommendedName>
</protein>
<dbReference type="PROSITE" id="PS01234">
    <property type="entry name" value="GATB"/>
    <property type="match status" value="1"/>
</dbReference>
<dbReference type="GO" id="GO:0016740">
    <property type="term" value="F:transferase activity"/>
    <property type="evidence" value="ECO:0007669"/>
    <property type="project" value="UniProtKB-KW"/>
</dbReference>
<dbReference type="GO" id="GO:0004812">
    <property type="term" value="F:aminoacyl-tRNA ligase activity"/>
    <property type="evidence" value="ECO:0007669"/>
    <property type="project" value="InterPro"/>
</dbReference>
<evidence type="ECO:0000256" key="2">
    <source>
        <dbReference type="ARBA" id="ARBA00022741"/>
    </source>
</evidence>
<dbReference type="PANTHER" id="PTHR11659:SF2">
    <property type="entry name" value="GLUTAMYL-TRNA(GLN) AMIDOTRANSFERASE SUBUNIT E"/>
    <property type="match status" value="1"/>
</dbReference>
<dbReference type="InterPro" id="IPR003789">
    <property type="entry name" value="Asn/Gln_tRNA_amidoTrase-B-like"/>
</dbReference>
<keyword evidence="3 6" id="KW-0067">ATP-binding</keyword>
<dbReference type="FunFam" id="3.30.1360.30:FF:000003">
    <property type="entry name" value="Glutamyl-tRNA(Gln) amidotransferase subunit E"/>
    <property type="match status" value="1"/>
</dbReference>
<dbReference type="SUPFAM" id="SSF89095">
    <property type="entry name" value="GatB/YqeY motif"/>
    <property type="match status" value="1"/>
</dbReference>
<evidence type="ECO:0000256" key="6">
    <source>
        <dbReference type="HAMAP-Rule" id="MF_00588"/>
    </source>
</evidence>
<dbReference type="GO" id="GO:0005524">
    <property type="term" value="F:ATP binding"/>
    <property type="evidence" value="ECO:0007669"/>
    <property type="project" value="UniProtKB-KW"/>
</dbReference>
<dbReference type="InterPro" id="IPR023168">
    <property type="entry name" value="GatB_Yqey_C_2"/>
</dbReference>
<name>A0A3R9PE94_9CREN</name>
<comment type="function">
    <text evidence="6">Allows the formation of correctly charged Gln-tRNA(Gln) through the transamidation of misacylated Glu-tRNA(Gln) in organisms which lack glutaminyl-tRNA synthetase. The reaction takes place in the presence of glutamine and ATP through an activated gamma-phospho-Glu-tRNA(Gln). The GatDE system is specific for glutamate and does not act on aspartate.</text>
</comment>
<evidence type="ECO:0000313" key="9">
    <source>
        <dbReference type="Proteomes" id="UP000278149"/>
    </source>
</evidence>
<dbReference type="Gene3D" id="3.30.1360.30">
    <property type="entry name" value="GAD-like domain"/>
    <property type="match status" value="1"/>
</dbReference>
<comment type="caution">
    <text evidence="8">The sequence shown here is derived from an EMBL/GenBank/DDBJ whole genome shotgun (WGS) entry which is preliminary data.</text>
</comment>
<evidence type="ECO:0000259" key="7">
    <source>
        <dbReference type="SMART" id="SM00845"/>
    </source>
</evidence>
<comment type="catalytic activity">
    <reaction evidence="5 6">
        <text>L-glutamyl-tRNA(Gln) + L-glutamine + ATP + H2O = L-glutaminyl-tRNA(Gln) + L-glutamate + ADP + phosphate + H(+)</text>
        <dbReference type="Rhea" id="RHEA:17521"/>
        <dbReference type="Rhea" id="RHEA-COMP:9681"/>
        <dbReference type="Rhea" id="RHEA-COMP:9684"/>
        <dbReference type="ChEBI" id="CHEBI:15377"/>
        <dbReference type="ChEBI" id="CHEBI:15378"/>
        <dbReference type="ChEBI" id="CHEBI:29985"/>
        <dbReference type="ChEBI" id="CHEBI:30616"/>
        <dbReference type="ChEBI" id="CHEBI:43474"/>
        <dbReference type="ChEBI" id="CHEBI:58359"/>
        <dbReference type="ChEBI" id="CHEBI:78520"/>
        <dbReference type="ChEBI" id="CHEBI:78521"/>
        <dbReference type="ChEBI" id="CHEBI:456216"/>
    </reaction>
</comment>
<dbReference type="FunFam" id="1.10.10.410:FF:000003">
    <property type="entry name" value="Glutamyl-tRNA(Gln) amidotransferase subunit E"/>
    <property type="match status" value="1"/>
</dbReference>
<dbReference type="InterPro" id="IPR004414">
    <property type="entry name" value="GatE"/>
</dbReference>
<dbReference type="PANTHER" id="PTHR11659">
    <property type="entry name" value="GLUTAMYL-TRNA GLN AMIDOTRANSFERASE SUBUNIT B MITOCHONDRIAL AND PROKARYOTIC PET112-RELATED"/>
    <property type="match status" value="1"/>
</dbReference>
<dbReference type="InterPro" id="IPR004115">
    <property type="entry name" value="GAD-like_sf"/>
</dbReference>
<feature type="domain" description="Asn/Gln amidotransferase" evidence="7">
    <location>
        <begin position="487"/>
        <end position="625"/>
    </location>
</feature>
<dbReference type="GO" id="GO:0070681">
    <property type="term" value="P:glutaminyl-tRNAGln biosynthesis via transamidation"/>
    <property type="evidence" value="ECO:0007669"/>
    <property type="project" value="TreeGrafter"/>
</dbReference>
<dbReference type="Pfam" id="PF02938">
    <property type="entry name" value="GAD"/>
    <property type="match status" value="1"/>
</dbReference>
<dbReference type="SUPFAM" id="SSF55931">
    <property type="entry name" value="Glutamine synthetase/guanido kinase"/>
    <property type="match status" value="1"/>
</dbReference>
<dbReference type="Gene3D" id="1.10.10.410">
    <property type="match status" value="1"/>
</dbReference>
<dbReference type="Pfam" id="PF02934">
    <property type="entry name" value="GatB_N"/>
    <property type="match status" value="1"/>
</dbReference>
<dbReference type="InterPro" id="IPR017959">
    <property type="entry name" value="Asn/Gln-tRNA_amidoTrfase_suB/E"/>
</dbReference>
<dbReference type="InterPro" id="IPR029351">
    <property type="entry name" value="GAD_dom"/>
</dbReference>
<dbReference type="InterPro" id="IPR006075">
    <property type="entry name" value="Asn/Gln-tRNA_Trfase_suB/E_cat"/>
</dbReference>
<dbReference type="EC" id="6.3.5.-" evidence="6"/>
<evidence type="ECO:0000256" key="3">
    <source>
        <dbReference type="ARBA" id="ARBA00022840"/>
    </source>
</evidence>
<dbReference type="InterPro" id="IPR017958">
    <property type="entry name" value="Gln-tRNA_amidoTrfase_suB_CS"/>
</dbReference>
<gene>
    <name evidence="6" type="primary">gatE</name>
    <name evidence="8" type="ORF">D9Q81_02935</name>
</gene>
<evidence type="ECO:0000256" key="5">
    <source>
        <dbReference type="ARBA" id="ARBA00047913"/>
    </source>
</evidence>
<dbReference type="NCBIfam" id="TIGR00134">
    <property type="entry name" value="gatE_arch"/>
    <property type="match status" value="1"/>
</dbReference>
<proteinExistence type="inferred from homology"/>
<dbReference type="GO" id="GO:0006412">
    <property type="term" value="P:translation"/>
    <property type="evidence" value="ECO:0007669"/>
    <property type="project" value="UniProtKB-UniRule"/>
</dbReference>
<keyword evidence="1 6" id="KW-0436">Ligase</keyword>
<comment type="subunit">
    <text evidence="6">Heterodimer of GatD and GatE.</text>
</comment>
<dbReference type="InterPro" id="IPR042114">
    <property type="entry name" value="GatB_C_1"/>
</dbReference>
<dbReference type="SUPFAM" id="SSF55261">
    <property type="entry name" value="GAD domain-like"/>
    <property type="match status" value="1"/>
</dbReference>